<comment type="subcellular location">
    <subcellularLocation>
        <location evidence="1">Cell membrane</location>
        <topology evidence="1">Multi-pass membrane protein</topology>
    </subcellularLocation>
</comment>
<evidence type="ECO:0000256" key="9">
    <source>
        <dbReference type="SAM" id="Phobius"/>
    </source>
</evidence>
<keyword evidence="6 9" id="KW-1133">Transmembrane helix</keyword>
<feature type="region of interest" description="Disordered" evidence="8">
    <location>
        <begin position="247"/>
        <end position="271"/>
    </location>
</feature>
<evidence type="ECO:0000256" key="4">
    <source>
        <dbReference type="ARBA" id="ARBA00022475"/>
    </source>
</evidence>
<proteinExistence type="inferred from homology"/>
<dbReference type="InterPro" id="IPR000540">
    <property type="entry name" value="Flag_MotA_CS"/>
</dbReference>
<dbReference type="GO" id="GO:0006935">
    <property type="term" value="P:chemotaxis"/>
    <property type="evidence" value="ECO:0007669"/>
    <property type="project" value="InterPro"/>
</dbReference>
<feature type="transmembrane region" description="Helical" evidence="9">
    <location>
        <begin position="147"/>
        <end position="169"/>
    </location>
</feature>
<evidence type="ECO:0000259" key="10">
    <source>
        <dbReference type="Pfam" id="PF01618"/>
    </source>
</evidence>
<dbReference type="NCBIfam" id="NF006583">
    <property type="entry name" value="PRK09109.1"/>
    <property type="match status" value="1"/>
</dbReference>
<sequence length="271" mass="29506">MDRASVLGIVSGFGLVLWAMLMGGSLKLFWDVPSVLITVGGTLTATLMSYPMETFLDVLKIAKNAFFSKEPDLSETINTIVRFADKARREGLLALDQDADALEDPFLQKGVRLVVDGTTPELVRSILETELAFVAERHKVGQSMFETMGAFAPAFGMLGTLIGLIQMLVTLDQPEKIGPGMAVALVTTFYGSILANLVFLPIANKLKNRSAREVFIKEAIIEGVLSIQAGDNPRIVQEKLKSFLSPKERERVSMPSRVKGVPGSESPFDAK</sequence>
<dbReference type="PANTHER" id="PTHR30433">
    <property type="entry name" value="CHEMOTAXIS PROTEIN MOTA"/>
    <property type="match status" value="1"/>
</dbReference>
<feature type="domain" description="MotA/TolQ/ExbB proton channel" evidence="10">
    <location>
        <begin position="100"/>
        <end position="214"/>
    </location>
</feature>
<dbReference type="EMBL" id="CP062796">
    <property type="protein sequence ID" value="QUL98603.1"/>
    <property type="molecule type" value="Genomic_DNA"/>
</dbReference>
<keyword evidence="5 9" id="KW-0812">Transmembrane</keyword>
<name>A0AAT9LCT2_9FIRM</name>
<dbReference type="PROSITE" id="PS01307">
    <property type="entry name" value="MOTA"/>
    <property type="match status" value="1"/>
</dbReference>
<dbReference type="AlphaFoldDB" id="A0AAT9LCT2"/>
<keyword evidence="4" id="KW-1003">Cell membrane</keyword>
<accession>A0AAT9LCT2</accession>
<evidence type="ECO:0000256" key="7">
    <source>
        <dbReference type="ARBA" id="ARBA00023136"/>
    </source>
</evidence>
<evidence type="ECO:0000313" key="11">
    <source>
        <dbReference type="EMBL" id="QUL98603.1"/>
    </source>
</evidence>
<dbReference type="PANTHER" id="PTHR30433:SF2">
    <property type="entry name" value="MOTILITY PROTEIN A"/>
    <property type="match status" value="1"/>
</dbReference>
<reference evidence="11" key="1">
    <citation type="submission" date="2020-10" db="EMBL/GenBank/DDBJ databases">
        <authorList>
            <person name="Kadnikov V."/>
            <person name="Beletsky A.V."/>
            <person name="Mardanov A.V."/>
            <person name="Karnachuk O.V."/>
            <person name="Ravin N.V."/>
        </authorList>
    </citation>
    <scope>NUCLEOTIDE SEQUENCE</scope>
    <source>
        <strain evidence="11">Bu02</strain>
    </source>
</reference>
<dbReference type="InterPro" id="IPR002898">
    <property type="entry name" value="MotA_ExbB_proton_chnl"/>
</dbReference>
<dbReference type="KEGG" id="fcz:IMF26_00425"/>
<keyword evidence="11" id="KW-0966">Cell projection</keyword>
<keyword evidence="11" id="KW-0282">Flagellum</keyword>
<dbReference type="InterPro" id="IPR047055">
    <property type="entry name" value="MotA-like"/>
</dbReference>
<keyword evidence="11" id="KW-0969">Cilium</keyword>
<gene>
    <name evidence="11" type="ORF">IMF26_00425</name>
</gene>
<evidence type="ECO:0000256" key="2">
    <source>
        <dbReference type="ARBA" id="ARBA00008038"/>
    </source>
</evidence>
<feature type="transmembrane region" description="Helical" evidence="9">
    <location>
        <begin position="181"/>
        <end position="203"/>
    </location>
</feature>
<organism evidence="11">
    <name type="scientific">Candidatus Fermentithermobacillus carboniphilus</name>
    <dbReference type="NCBI Taxonomy" id="3085328"/>
    <lineage>
        <taxon>Bacteria</taxon>
        <taxon>Bacillati</taxon>
        <taxon>Bacillota</taxon>
        <taxon>Candidatus Fermentithermobacillia</taxon>
        <taxon>Candidatus Fermentithermobacillales</taxon>
        <taxon>Candidatus Fermentithermobacillaceae</taxon>
        <taxon>Candidatus Fermentithermobacillus</taxon>
    </lineage>
</organism>
<evidence type="ECO:0000256" key="6">
    <source>
        <dbReference type="ARBA" id="ARBA00022989"/>
    </source>
</evidence>
<reference evidence="11" key="2">
    <citation type="journal article" date="2023" name="Biology">
        <title>Prokaryotic Life Associated with Coal-Fire Gas Vents Revealed by Metagenomics.</title>
        <authorList>
            <person name="Kadnikov V.V."/>
            <person name="Mardanov A.V."/>
            <person name="Beletsky A.V."/>
            <person name="Karnachuk O.V."/>
            <person name="Ravin N.V."/>
        </authorList>
    </citation>
    <scope>NUCLEOTIDE SEQUENCE</scope>
    <source>
        <strain evidence="11">Bu02</strain>
    </source>
</reference>
<feature type="transmembrane region" description="Helical" evidence="9">
    <location>
        <begin position="7"/>
        <end position="26"/>
    </location>
</feature>
<evidence type="ECO:0000256" key="8">
    <source>
        <dbReference type="SAM" id="MobiDB-lite"/>
    </source>
</evidence>
<dbReference type="Pfam" id="PF01618">
    <property type="entry name" value="MotA_ExbB"/>
    <property type="match status" value="1"/>
</dbReference>
<protein>
    <submittedName>
        <fullName evidence="11">Flagellar motor protein</fullName>
    </submittedName>
</protein>
<feature type="transmembrane region" description="Helical" evidence="9">
    <location>
        <begin position="32"/>
        <end position="50"/>
    </location>
</feature>
<dbReference type="GO" id="GO:0005886">
    <property type="term" value="C:plasma membrane"/>
    <property type="evidence" value="ECO:0007669"/>
    <property type="project" value="UniProtKB-SubCell"/>
</dbReference>
<keyword evidence="3" id="KW-0813">Transport</keyword>
<keyword evidence="7 9" id="KW-0472">Membrane</keyword>
<comment type="similarity">
    <text evidence="2">Belongs to the MotA family.</text>
</comment>
<evidence type="ECO:0000256" key="1">
    <source>
        <dbReference type="ARBA" id="ARBA00004651"/>
    </source>
</evidence>
<evidence type="ECO:0000256" key="3">
    <source>
        <dbReference type="ARBA" id="ARBA00022448"/>
    </source>
</evidence>
<dbReference type="GO" id="GO:0071978">
    <property type="term" value="P:bacterial-type flagellum-dependent swarming motility"/>
    <property type="evidence" value="ECO:0007669"/>
    <property type="project" value="InterPro"/>
</dbReference>
<evidence type="ECO:0000256" key="5">
    <source>
        <dbReference type="ARBA" id="ARBA00022692"/>
    </source>
</evidence>